<sequence>MATRSIEDIIERVTVYAESEVRGKAKEYDENEQFPQETFDYLADLGVLRIPFNRQYGGLEGTFSDSLKVAQVVSRECTSTGSVLLTQISFGITPIHQYGTEEQKQRYLPALLSGEILGAFAMNELDAGSDFKKMETIAVEKDTHWELNGSKNYISHAGKAGIYSVVSRTLSLDGEEGYGIFLVEAGMAGFTVGPQEEKMGIRGMPVASLGFDQVEIPKNLVLGGSPGGIEQCCAIKDYNKLFVSAQSIGIAEGVFERALTYMQKDRRFGQRLIDLPTNQHKMADAYTEICAAKALLGQVNEYRAEEARTYAMIKLKASSVAVETAELAMQLTGGYGYMRDNDIERFVRDAQLTRIYGGGSDAQRCIVSQPWIATNKRRNEE</sequence>
<feature type="domain" description="Acyl-CoA oxidase/dehydrogenase middle" evidence="7">
    <location>
        <begin position="119"/>
        <end position="214"/>
    </location>
</feature>
<evidence type="ECO:0000256" key="4">
    <source>
        <dbReference type="ARBA" id="ARBA00022827"/>
    </source>
</evidence>
<accession>A0A1I5XZH8</accession>
<evidence type="ECO:0000259" key="8">
    <source>
        <dbReference type="Pfam" id="PF02771"/>
    </source>
</evidence>
<dbReference type="Pfam" id="PF02771">
    <property type="entry name" value="Acyl-CoA_dh_N"/>
    <property type="match status" value="1"/>
</dbReference>
<dbReference type="EMBL" id="FOXW01000006">
    <property type="protein sequence ID" value="SFQ37412.1"/>
    <property type="molecule type" value="Genomic_DNA"/>
</dbReference>
<comment type="similarity">
    <text evidence="2 5">Belongs to the acyl-CoA dehydrogenase family.</text>
</comment>
<keyword evidence="3 5" id="KW-0285">Flavoprotein</keyword>
<dbReference type="PANTHER" id="PTHR43884:SF12">
    <property type="entry name" value="ISOVALERYL-COA DEHYDROGENASE, MITOCHONDRIAL-RELATED"/>
    <property type="match status" value="1"/>
</dbReference>
<gene>
    <name evidence="9" type="ORF">SAMN04488506_1676</name>
</gene>
<protein>
    <submittedName>
        <fullName evidence="9">Butyryl-CoA dehydrogenase</fullName>
    </submittedName>
</protein>
<keyword evidence="5" id="KW-0560">Oxidoreductase</keyword>
<evidence type="ECO:0000259" key="7">
    <source>
        <dbReference type="Pfam" id="PF02770"/>
    </source>
</evidence>
<dbReference type="Proteomes" id="UP000199136">
    <property type="component" value="Unassembled WGS sequence"/>
</dbReference>
<dbReference type="InterPro" id="IPR009075">
    <property type="entry name" value="AcylCo_DH/oxidase_C"/>
</dbReference>
<dbReference type="SUPFAM" id="SSF47203">
    <property type="entry name" value="Acyl-CoA dehydrogenase C-terminal domain-like"/>
    <property type="match status" value="1"/>
</dbReference>
<dbReference type="RefSeq" id="WP_092480716.1">
    <property type="nucleotide sequence ID" value="NZ_FOXW01000006.1"/>
</dbReference>
<evidence type="ECO:0000313" key="10">
    <source>
        <dbReference type="Proteomes" id="UP000199136"/>
    </source>
</evidence>
<dbReference type="InterPro" id="IPR006091">
    <property type="entry name" value="Acyl-CoA_Oxase/DH_mid-dom"/>
</dbReference>
<evidence type="ECO:0000313" key="9">
    <source>
        <dbReference type="EMBL" id="SFQ37412.1"/>
    </source>
</evidence>
<dbReference type="InterPro" id="IPR046373">
    <property type="entry name" value="Acyl-CoA_Oxase/DH_mid-dom_sf"/>
</dbReference>
<reference evidence="9 10" key="1">
    <citation type="submission" date="2016-10" db="EMBL/GenBank/DDBJ databases">
        <authorList>
            <person name="de Groot N.N."/>
        </authorList>
    </citation>
    <scope>NUCLEOTIDE SEQUENCE [LARGE SCALE GENOMIC DNA]</scope>
    <source>
        <strain evidence="9 10">DSM 20581</strain>
    </source>
</reference>
<dbReference type="Pfam" id="PF02770">
    <property type="entry name" value="Acyl-CoA_dh_M"/>
    <property type="match status" value="1"/>
</dbReference>
<dbReference type="SUPFAM" id="SSF56645">
    <property type="entry name" value="Acyl-CoA dehydrogenase NM domain-like"/>
    <property type="match status" value="1"/>
</dbReference>
<name>A0A1I5XZH8_9LACT</name>
<evidence type="ECO:0000256" key="2">
    <source>
        <dbReference type="ARBA" id="ARBA00009347"/>
    </source>
</evidence>
<evidence type="ECO:0000256" key="3">
    <source>
        <dbReference type="ARBA" id="ARBA00022630"/>
    </source>
</evidence>
<dbReference type="GO" id="GO:0050660">
    <property type="term" value="F:flavin adenine dinucleotide binding"/>
    <property type="evidence" value="ECO:0007669"/>
    <property type="project" value="InterPro"/>
</dbReference>
<dbReference type="PANTHER" id="PTHR43884">
    <property type="entry name" value="ACYL-COA DEHYDROGENASE"/>
    <property type="match status" value="1"/>
</dbReference>
<dbReference type="AlphaFoldDB" id="A0A1I5XZH8"/>
<dbReference type="Gene3D" id="1.10.540.10">
    <property type="entry name" value="Acyl-CoA dehydrogenase/oxidase, N-terminal domain"/>
    <property type="match status" value="1"/>
</dbReference>
<dbReference type="PROSITE" id="PS00073">
    <property type="entry name" value="ACYL_COA_DH_2"/>
    <property type="match status" value="1"/>
</dbReference>
<dbReference type="GO" id="GO:0003995">
    <property type="term" value="F:acyl-CoA dehydrogenase activity"/>
    <property type="evidence" value="ECO:0007669"/>
    <property type="project" value="InterPro"/>
</dbReference>
<comment type="cofactor">
    <cofactor evidence="1 5">
        <name>FAD</name>
        <dbReference type="ChEBI" id="CHEBI:57692"/>
    </cofactor>
</comment>
<dbReference type="STRING" id="82801.SAMN04488506_1676"/>
<dbReference type="InterPro" id="IPR009100">
    <property type="entry name" value="AcylCoA_DH/oxidase_NM_dom_sf"/>
</dbReference>
<dbReference type="PIRSF" id="PIRSF016578">
    <property type="entry name" value="HsaA"/>
    <property type="match status" value="1"/>
</dbReference>
<evidence type="ECO:0000256" key="5">
    <source>
        <dbReference type="RuleBase" id="RU362125"/>
    </source>
</evidence>
<dbReference type="InterPro" id="IPR006089">
    <property type="entry name" value="Acyl-CoA_DH_CS"/>
</dbReference>
<dbReference type="InterPro" id="IPR036250">
    <property type="entry name" value="AcylCo_DH-like_C"/>
</dbReference>
<dbReference type="Pfam" id="PF00441">
    <property type="entry name" value="Acyl-CoA_dh_1"/>
    <property type="match status" value="1"/>
</dbReference>
<dbReference type="Gene3D" id="1.20.140.10">
    <property type="entry name" value="Butyryl-CoA Dehydrogenase, subunit A, domain 3"/>
    <property type="match status" value="1"/>
</dbReference>
<dbReference type="OrthoDB" id="9802447at2"/>
<dbReference type="InterPro" id="IPR013786">
    <property type="entry name" value="AcylCoA_DH/ox_N"/>
</dbReference>
<dbReference type="InterPro" id="IPR037069">
    <property type="entry name" value="AcylCoA_DH/ox_N_sf"/>
</dbReference>
<proteinExistence type="inferred from homology"/>
<keyword evidence="4 5" id="KW-0274">FAD</keyword>
<organism evidence="9 10">
    <name type="scientific">Desemzia incerta</name>
    <dbReference type="NCBI Taxonomy" id="82801"/>
    <lineage>
        <taxon>Bacteria</taxon>
        <taxon>Bacillati</taxon>
        <taxon>Bacillota</taxon>
        <taxon>Bacilli</taxon>
        <taxon>Lactobacillales</taxon>
        <taxon>Carnobacteriaceae</taxon>
        <taxon>Desemzia</taxon>
    </lineage>
</organism>
<evidence type="ECO:0000256" key="1">
    <source>
        <dbReference type="ARBA" id="ARBA00001974"/>
    </source>
</evidence>
<evidence type="ECO:0000259" key="6">
    <source>
        <dbReference type="Pfam" id="PF00441"/>
    </source>
</evidence>
<dbReference type="Gene3D" id="2.40.110.10">
    <property type="entry name" value="Butyryl-CoA Dehydrogenase, subunit A, domain 2"/>
    <property type="match status" value="1"/>
</dbReference>
<feature type="domain" description="Acyl-CoA dehydrogenase/oxidase C-terminal" evidence="6">
    <location>
        <begin position="239"/>
        <end position="368"/>
    </location>
</feature>
<feature type="domain" description="Acyl-CoA dehydrogenase/oxidase N-terminal" evidence="8">
    <location>
        <begin position="7"/>
        <end position="115"/>
    </location>
</feature>
<keyword evidence="10" id="KW-1185">Reference proteome</keyword>